<dbReference type="GO" id="GO:0016874">
    <property type="term" value="F:ligase activity"/>
    <property type="evidence" value="ECO:0007669"/>
    <property type="project" value="UniProtKB-KW"/>
</dbReference>
<keyword evidence="7" id="KW-0436">Ligase</keyword>
<dbReference type="InterPro" id="IPR051533">
    <property type="entry name" value="WaaL-like"/>
</dbReference>
<evidence type="ECO:0000256" key="3">
    <source>
        <dbReference type="ARBA" id="ARBA00022989"/>
    </source>
</evidence>
<organism evidence="7 8">
    <name type="scientific">Stieleria bergensis</name>
    <dbReference type="NCBI Taxonomy" id="2528025"/>
    <lineage>
        <taxon>Bacteria</taxon>
        <taxon>Pseudomonadati</taxon>
        <taxon>Planctomycetota</taxon>
        <taxon>Planctomycetia</taxon>
        <taxon>Pirellulales</taxon>
        <taxon>Pirellulaceae</taxon>
        <taxon>Stieleria</taxon>
    </lineage>
</organism>
<evidence type="ECO:0000256" key="1">
    <source>
        <dbReference type="ARBA" id="ARBA00004141"/>
    </source>
</evidence>
<feature type="domain" description="O-antigen ligase-related" evidence="6">
    <location>
        <begin position="206"/>
        <end position="345"/>
    </location>
</feature>
<protein>
    <submittedName>
        <fullName evidence="7">O-Antigen ligase</fullName>
    </submittedName>
</protein>
<dbReference type="PANTHER" id="PTHR37422">
    <property type="entry name" value="TEICHURONIC ACID BIOSYNTHESIS PROTEIN TUAE"/>
    <property type="match status" value="1"/>
</dbReference>
<dbReference type="Pfam" id="PF04932">
    <property type="entry name" value="Wzy_C"/>
    <property type="match status" value="1"/>
</dbReference>
<keyword evidence="8" id="KW-1185">Reference proteome</keyword>
<name>A0A517SXY6_9BACT</name>
<dbReference type="EMBL" id="CP036272">
    <property type="protein sequence ID" value="QDT60901.1"/>
    <property type="molecule type" value="Genomic_DNA"/>
</dbReference>
<gene>
    <name evidence="7" type="ORF">SV7mr_34300</name>
</gene>
<feature type="transmembrane region" description="Helical" evidence="5">
    <location>
        <begin position="174"/>
        <end position="192"/>
    </location>
</feature>
<feature type="transmembrane region" description="Helical" evidence="5">
    <location>
        <begin position="328"/>
        <end position="351"/>
    </location>
</feature>
<dbReference type="GO" id="GO:0016020">
    <property type="term" value="C:membrane"/>
    <property type="evidence" value="ECO:0007669"/>
    <property type="project" value="UniProtKB-SubCell"/>
</dbReference>
<keyword evidence="3 5" id="KW-1133">Transmembrane helix</keyword>
<feature type="transmembrane region" description="Helical" evidence="5">
    <location>
        <begin position="6"/>
        <end position="33"/>
    </location>
</feature>
<evidence type="ECO:0000256" key="2">
    <source>
        <dbReference type="ARBA" id="ARBA00022692"/>
    </source>
</evidence>
<proteinExistence type="predicted"/>
<keyword evidence="2 5" id="KW-0812">Transmembrane</keyword>
<reference evidence="7 8" key="1">
    <citation type="submission" date="2019-02" db="EMBL/GenBank/DDBJ databases">
        <title>Deep-cultivation of Planctomycetes and their phenomic and genomic characterization uncovers novel biology.</title>
        <authorList>
            <person name="Wiegand S."/>
            <person name="Jogler M."/>
            <person name="Boedeker C."/>
            <person name="Pinto D."/>
            <person name="Vollmers J."/>
            <person name="Rivas-Marin E."/>
            <person name="Kohn T."/>
            <person name="Peeters S.H."/>
            <person name="Heuer A."/>
            <person name="Rast P."/>
            <person name="Oberbeckmann S."/>
            <person name="Bunk B."/>
            <person name="Jeske O."/>
            <person name="Meyerdierks A."/>
            <person name="Storesund J.E."/>
            <person name="Kallscheuer N."/>
            <person name="Luecker S."/>
            <person name="Lage O.M."/>
            <person name="Pohl T."/>
            <person name="Merkel B.J."/>
            <person name="Hornburger P."/>
            <person name="Mueller R.-W."/>
            <person name="Bruemmer F."/>
            <person name="Labrenz M."/>
            <person name="Spormann A.M."/>
            <person name="Op den Camp H."/>
            <person name="Overmann J."/>
            <person name="Amann R."/>
            <person name="Jetten M.S.M."/>
            <person name="Mascher T."/>
            <person name="Medema M.H."/>
            <person name="Devos D.P."/>
            <person name="Kaster A.-K."/>
            <person name="Ovreas L."/>
            <person name="Rohde M."/>
            <person name="Galperin M.Y."/>
            <person name="Jogler C."/>
        </authorList>
    </citation>
    <scope>NUCLEOTIDE SEQUENCE [LARGE SCALE GENOMIC DNA]</scope>
    <source>
        <strain evidence="7 8">SV_7m_r</strain>
    </source>
</reference>
<dbReference type="Proteomes" id="UP000315003">
    <property type="component" value="Chromosome"/>
</dbReference>
<dbReference type="AlphaFoldDB" id="A0A517SXY6"/>
<feature type="transmembrane region" description="Helical" evidence="5">
    <location>
        <begin position="241"/>
        <end position="262"/>
    </location>
</feature>
<evidence type="ECO:0000313" key="8">
    <source>
        <dbReference type="Proteomes" id="UP000315003"/>
    </source>
</evidence>
<feature type="transmembrane region" description="Helical" evidence="5">
    <location>
        <begin position="76"/>
        <end position="94"/>
    </location>
</feature>
<sequence>MLGQLIVYPLFCLLCVAGVVRPWIGLVGFYGWVILEPQWNWRWSISQDFQFQKYIAIATLAGWLLSGAKVPHLSRGALVGIYCLVAFLILGFISQAQSIDPELSSFYMSNMWKIVMMAVLAILLIDRPEKVWIALIVCSVAQGYSAFRINEQYFQDGYCLYAYRPWGTKGDNNLYSNLTVPLIACSIAVAIYSKKNLIRYGCGFIAILQIHQIMLLQSRGAMLASMMMALIIVWAMPKNRFTIRSTIFCIIATIFLAGPSVVKEFSSSFESDGNRDASADSRFYLWKAGAAITQDYPLLGVGPYAGQRLVPSYYEGELDTTRKGLHNLAFEISTGFGIPATVLYFAFFMIPWFSVWSLRSKLGNMNNAQDWSGAACVAVLAGIPGYLVGSMFSSGALSESSYCLAAIGLATVSVAKKRPSTVAPLSNPGQSVDVQ</sequence>
<evidence type="ECO:0000256" key="4">
    <source>
        <dbReference type="ARBA" id="ARBA00023136"/>
    </source>
</evidence>
<evidence type="ECO:0000313" key="7">
    <source>
        <dbReference type="EMBL" id="QDT60901.1"/>
    </source>
</evidence>
<feature type="transmembrane region" description="Helical" evidence="5">
    <location>
        <begin position="106"/>
        <end position="125"/>
    </location>
</feature>
<evidence type="ECO:0000259" key="6">
    <source>
        <dbReference type="Pfam" id="PF04932"/>
    </source>
</evidence>
<dbReference type="InterPro" id="IPR007016">
    <property type="entry name" value="O-antigen_ligase-rel_domated"/>
</dbReference>
<feature type="transmembrane region" description="Helical" evidence="5">
    <location>
        <begin position="213"/>
        <end position="235"/>
    </location>
</feature>
<dbReference type="RefSeq" id="WP_145274285.1">
    <property type="nucleotide sequence ID" value="NZ_CP036272.1"/>
</dbReference>
<dbReference type="PANTHER" id="PTHR37422:SF13">
    <property type="entry name" value="LIPOPOLYSACCHARIDE BIOSYNTHESIS PROTEIN PA4999-RELATED"/>
    <property type="match status" value="1"/>
</dbReference>
<feature type="transmembrane region" description="Helical" evidence="5">
    <location>
        <begin position="54"/>
        <end position="70"/>
    </location>
</feature>
<comment type="subcellular location">
    <subcellularLocation>
        <location evidence="1">Membrane</location>
        <topology evidence="1">Multi-pass membrane protein</topology>
    </subcellularLocation>
</comment>
<accession>A0A517SXY6</accession>
<evidence type="ECO:0000256" key="5">
    <source>
        <dbReference type="SAM" id="Phobius"/>
    </source>
</evidence>
<dbReference type="OrthoDB" id="271729at2"/>
<feature type="transmembrane region" description="Helical" evidence="5">
    <location>
        <begin position="371"/>
        <end position="392"/>
    </location>
</feature>
<keyword evidence="4 5" id="KW-0472">Membrane</keyword>